<dbReference type="InterPro" id="IPR000847">
    <property type="entry name" value="LysR_HTH_N"/>
</dbReference>
<evidence type="ECO:0000256" key="1">
    <source>
        <dbReference type="ARBA" id="ARBA00009437"/>
    </source>
</evidence>
<feature type="domain" description="HTH lysR-type" evidence="5">
    <location>
        <begin position="1"/>
        <end position="58"/>
    </location>
</feature>
<keyword evidence="3" id="KW-0238">DNA-binding</keyword>
<dbReference type="Proteomes" id="UP000467214">
    <property type="component" value="Unassembled WGS sequence"/>
</dbReference>
<name>A0A845BIR8_9NEIS</name>
<dbReference type="PANTHER" id="PTHR30126">
    <property type="entry name" value="HTH-TYPE TRANSCRIPTIONAL REGULATOR"/>
    <property type="match status" value="1"/>
</dbReference>
<evidence type="ECO:0000256" key="2">
    <source>
        <dbReference type="ARBA" id="ARBA00023015"/>
    </source>
</evidence>
<dbReference type="Pfam" id="PF03466">
    <property type="entry name" value="LysR_substrate"/>
    <property type="match status" value="1"/>
</dbReference>
<evidence type="ECO:0000313" key="6">
    <source>
        <dbReference type="EMBL" id="MXR36647.1"/>
    </source>
</evidence>
<accession>A0A845BIR8</accession>
<keyword evidence="4" id="KW-0804">Transcription</keyword>
<evidence type="ECO:0000256" key="3">
    <source>
        <dbReference type="ARBA" id="ARBA00023125"/>
    </source>
</evidence>
<dbReference type="InterPro" id="IPR036388">
    <property type="entry name" value="WH-like_DNA-bd_sf"/>
</dbReference>
<dbReference type="InterPro" id="IPR036390">
    <property type="entry name" value="WH_DNA-bd_sf"/>
</dbReference>
<dbReference type="PROSITE" id="PS50931">
    <property type="entry name" value="HTH_LYSR"/>
    <property type="match status" value="1"/>
</dbReference>
<sequence>METKWLQDFLVLAEVRHFSRAAALRHITQPAFGRHIQALEQAVGQQLVDRSTTPISLTAAGRQFHSLARSLVMQLEQGLDALNGADPALFHPIRIASPHALASPLLLDLISPPDAAPSGDGFAVDIMRVDEAEAALTEGRCDFVLAFDVLALLKPPYRSLLLGGGDFLLVSAPGADGQAAFNPREEQVPYLRYSADAYSARLLHRHNVDAALSLRPVFETSMCQLLAEMALRGEGVAWLPDALIRPQLAAGTLCPVAPECLHVPYQVRLYRQQGRLAAAAETFWQHLETRLAGGWRLLAPWHESSGEGVCQVVDKNTAFGWQPPVG</sequence>
<dbReference type="GO" id="GO:0000976">
    <property type="term" value="F:transcription cis-regulatory region binding"/>
    <property type="evidence" value="ECO:0007669"/>
    <property type="project" value="TreeGrafter"/>
</dbReference>
<dbReference type="AlphaFoldDB" id="A0A845BIR8"/>
<reference evidence="6 7" key="1">
    <citation type="submission" date="2019-12" db="EMBL/GenBank/DDBJ databases">
        <title>Neisseriaceae gen. nov. sp. Genome sequencing and assembly.</title>
        <authorList>
            <person name="Liu Z."/>
            <person name="Li A."/>
        </authorList>
    </citation>
    <scope>NUCLEOTIDE SEQUENCE [LARGE SCALE GENOMIC DNA]</scope>
    <source>
        <strain evidence="6 7">B2N2-7</strain>
    </source>
</reference>
<protein>
    <submittedName>
        <fullName evidence="6">LysR family transcriptional regulator</fullName>
    </submittedName>
</protein>
<evidence type="ECO:0000313" key="7">
    <source>
        <dbReference type="Proteomes" id="UP000467214"/>
    </source>
</evidence>
<dbReference type="PRINTS" id="PR00039">
    <property type="entry name" value="HTHLYSR"/>
</dbReference>
<comment type="similarity">
    <text evidence="1">Belongs to the LysR transcriptional regulatory family.</text>
</comment>
<proteinExistence type="inferred from homology"/>
<dbReference type="Gene3D" id="1.10.10.10">
    <property type="entry name" value="Winged helix-like DNA-binding domain superfamily/Winged helix DNA-binding domain"/>
    <property type="match status" value="1"/>
</dbReference>
<dbReference type="SUPFAM" id="SSF46785">
    <property type="entry name" value="Winged helix' DNA-binding domain"/>
    <property type="match status" value="1"/>
</dbReference>
<dbReference type="GO" id="GO:0003700">
    <property type="term" value="F:DNA-binding transcription factor activity"/>
    <property type="evidence" value="ECO:0007669"/>
    <property type="project" value="InterPro"/>
</dbReference>
<evidence type="ECO:0000256" key="4">
    <source>
        <dbReference type="ARBA" id="ARBA00023163"/>
    </source>
</evidence>
<dbReference type="SUPFAM" id="SSF53850">
    <property type="entry name" value="Periplasmic binding protein-like II"/>
    <property type="match status" value="1"/>
</dbReference>
<dbReference type="InterPro" id="IPR005119">
    <property type="entry name" value="LysR_subst-bd"/>
</dbReference>
<dbReference type="Pfam" id="PF00126">
    <property type="entry name" value="HTH_1"/>
    <property type="match status" value="1"/>
</dbReference>
<evidence type="ECO:0000259" key="5">
    <source>
        <dbReference type="PROSITE" id="PS50931"/>
    </source>
</evidence>
<dbReference type="RefSeq" id="WP_160795775.1">
    <property type="nucleotide sequence ID" value="NZ_WSSB01000005.1"/>
</dbReference>
<dbReference type="PANTHER" id="PTHR30126:SF2">
    <property type="entry name" value="HTH-TYPE TRANSCRIPTIONAL REGULATOR YJIE"/>
    <property type="match status" value="1"/>
</dbReference>
<organism evidence="6 7">
    <name type="scientific">Craterilacuibacter sinensis</name>
    <dbReference type="NCBI Taxonomy" id="2686017"/>
    <lineage>
        <taxon>Bacteria</taxon>
        <taxon>Pseudomonadati</taxon>
        <taxon>Pseudomonadota</taxon>
        <taxon>Betaproteobacteria</taxon>
        <taxon>Neisseriales</taxon>
        <taxon>Neisseriaceae</taxon>
        <taxon>Craterilacuibacter</taxon>
    </lineage>
</organism>
<comment type="caution">
    <text evidence="6">The sequence shown here is derived from an EMBL/GenBank/DDBJ whole genome shotgun (WGS) entry which is preliminary data.</text>
</comment>
<dbReference type="EMBL" id="WSSB01000005">
    <property type="protein sequence ID" value="MXR36647.1"/>
    <property type="molecule type" value="Genomic_DNA"/>
</dbReference>
<gene>
    <name evidence="6" type="ORF">GQF02_06660</name>
</gene>
<dbReference type="Gene3D" id="3.40.190.10">
    <property type="entry name" value="Periplasmic binding protein-like II"/>
    <property type="match status" value="2"/>
</dbReference>
<keyword evidence="7" id="KW-1185">Reference proteome</keyword>
<keyword evidence="2" id="KW-0805">Transcription regulation</keyword>